<feature type="domain" description="Reverse transcriptase" evidence="1">
    <location>
        <begin position="11"/>
        <end position="88"/>
    </location>
</feature>
<evidence type="ECO:0000313" key="3">
    <source>
        <dbReference type="Proteomes" id="UP000075243"/>
    </source>
</evidence>
<dbReference type="STRING" id="3821.A0A151SIP2"/>
<dbReference type="EMBL" id="CM003613">
    <property type="protein sequence ID" value="KYP54601.1"/>
    <property type="molecule type" value="Genomic_DNA"/>
</dbReference>
<proteinExistence type="predicted"/>
<name>A0A151SIP2_CAJCA</name>
<evidence type="ECO:0000259" key="1">
    <source>
        <dbReference type="Pfam" id="PF00078"/>
    </source>
</evidence>
<dbReference type="Proteomes" id="UP000075243">
    <property type="component" value="Chromosome 11"/>
</dbReference>
<dbReference type="AlphaFoldDB" id="A0A151SIP2"/>
<keyword evidence="3" id="KW-1185">Reference proteome</keyword>
<dbReference type="Gramene" id="C.cajan_00772.t">
    <property type="protein sequence ID" value="C.cajan_00772.t.cds1"/>
    <property type="gene ID" value="C.cajan_00772"/>
</dbReference>
<gene>
    <name evidence="2" type="ORF">KK1_000793</name>
</gene>
<reference evidence="2 3" key="1">
    <citation type="journal article" date="2012" name="Nat. Biotechnol.">
        <title>Draft genome sequence of pigeonpea (Cajanus cajan), an orphan legume crop of resource-poor farmers.</title>
        <authorList>
            <person name="Varshney R.K."/>
            <person name="Chen W."/>
            <person name="Li Y."/>
            <person name="Bharti A.K."/>
            <person name="Saxena R.K."/>
            <person name="Schlueter J.A."/>
            <person name="Donoghue M.T."/>
            <person name="Azam S."/>
            <person name="Fan G."/>
            <person name="Whaley A.M."/>
            <person name="Farmer A.D."/>
            <person name="Sheridan J."/>
            <person name="Iwata A."/>
            <person name="Tuteja R."/>
            <person name="Penmetsa R.V."/>
            <person name="Wu W."/>
            <person name="Upadhyaya H.D."/>
            <person name="Yang S.P."/>
            <person name="Shah T."/>
            <person name="Saxena K.B."/>
            <person name="Michael T."/>
            <person name="McCombie W.R."/>
            <person name="Yang B."/>
            <person name="Zhang G."/>
            <person name="Yang H."/>
            <person name="Wang J."/>
            <person name="Spillane C."/>
            <person name="Cook D.R."/>
            <person name="May G.D."/>
            <person name="Xu X."/>
            <person name="Jackson S.A."/>
        </authorList>
    </citation>
    <scope>NUCLEOTIDE SEQUENCE [LARGE SCALE GENOMIC DNA]</scope>
    <source>
        <strain evidence="3">cv. Asha</strain>
    </source>
</reference>
<protein>
    <recommendedName>
        <fullName evidence="1">Reverse transcriptase domain-containing protein</fullName>
    </recommendedName>
</protein>
<accession>A0A151SIP2</accession>
<dbReference type="Pfam" id="PF00078">
    <property type="entry name" value="RVT_1"/>
    <property type="match status" value="1"/>
</dbReference>
<sequence length="120" mass="13474">LKSAKLSILLNGCPIGFFPCKRRVRQGDPISPLLFCIAEDALSRAITSLVESGKLQRFEGANQYPFPSHALYADDIMIFCKSSQKSLPNHGFAQSIWKCNWPTNKFAKIQILCQKHHAPK</sequence>
<feature type="non-terminal residue" evidence="2">
    <location>
        <position position="1"/>
    </location>
</feature>
<dbReference type="InterPro" id="IPR000477">
    <property type="entry name" value="RT_dom"/>
</dbReference>
<organism evidence="2 3">
    <name type="scientific">Cajanus cajan</name>
    <name type="common">Pigeon pea</name>
    <name type="synonym">Cajanus indicus</name>
    <dbReference type="NCBI Taxonomy" id="3821"/>
    <lineage>
        <taxon>Eukaryota</taxon>
        <taxon>Viridiplantae</taxon>
        <taxon>Streptophyta</taxon>
        <taxon>Embryophyta</taxon>
        <taxon>Tracheophyta</taxon>
        <taxon>Spermatophyta</taxon>
        <taxon>Magnoliopsida</taxon>
        <taxon>eudicotyledons</taxon>
        <taxon>Gunneridae</taxon>
        <taxon>Pentapetalae</taxon>
        <taxon>rosids</taxon>
        <taxon>fabids</taxon>
        <taxon>Fabales</taxon>
        <taxon>Fabaceae</taxon>
        <taxon>Papilionoideae</taxon>
        <taxon>50 kb inversion clade</taxon>
        <taxon>NPAAA clade</taxon>
        <taxon>indigoferoid/millettioid clade</taxon>
        <taxon>Phaseoleae</taxon>
        <taxon>Cajanus</taxon>
    </lineage>
</organism>
<evidence type="ECO:0000313" key="2">
    <source>
        <dbReference type="EMBL" id="KYP54601.1"/>
    </source>
</evidence>